<evidence type="ECO:0000313" key="4">
    <source>
        <dbReference type="EMBL" id="ORX40261.1"/>
    </source>
</evidence>
<feature type="compositionally biased region" description="Polar residues" evidence="2">
    <location>
        <begin position="277"/>
        <end position="307"/>
    </location>
</feature>
<evidence type="ECO:0000259" key="3">
    <source>
        <dbReference type="SMART" id="SM00993"/>
    </source>
</evidence>
<dbReference type="STRING" id="4999.A0A1Y1UQE5"/>
<name>A0A1Y1UQE5_9TREE</name>
<feature type="compositionally biased region" description="Basic and acidic residues" evidence="2">
    <location>
        <begin position="22"/>
        <end position="32"/>
    </location>
</feature>
<dbReference type="InterPro" id="IPR046757">
    <property type="entry name" value="YL1_N"/>
</dbReference>
<feature type="compositionally biased region" description="Basic and acidic residues" evidence="2">
    <location>
        <begin position="76"/>
        <end position="86"/>
    </location>
</feature>
<dbReference type="InterPro" id="IPR013272">
    <property type="entry name" value="Vps72/YL1_C"/>
</dbReference>
<comment type="caution">
    <text evidence="4">The sequence shown here is derived from an EMBL/GenBank/DDBJ whole genome shotgun (WGS) entry which is preliminary data.</text>
</comment>
<dbReference type="AlphaFoldDB" id="A0A1Y1UQE5"/>
<dbReference type="GO" id="GO:0005634">
    <property type="term" value="C:nucleus"/>
    <property type="evidence" value="ECO:0007669"/>
    <property type="project" value="TreeGrafter"/>
</dbReference>
<dbReference type="EMBL" id="NBSH01000002">
    <property type="protein sequence ID" value="ORX40261.1"/>
    <property type="molecule type" value="Genomic_DNA"/>
</dbReference>
<feature type="compositionally biased region" description="Low complexity" evidence="2">
    <location>
        <begin position="654"/>
        <end position="668"/>
    </location>
</feature>
<sequence>MAESDTLTVAQGRSKRSTAGNRMRELLEKAHQEDEDELFKEEADDEEFAAPQDIRDVYLEDFADTDDEVELDSDAEERALRKEERRKAKGKTRAHDPFGSSHSKKLKVDPTQPSSSGGPSRPSLAERLIELDPTLDPSTMAPSALVLTLRKKQREQKRLGRSEAIRSTLRTSTLKTEEKIIEKENEAKTQSGRKGRKAMHEGGEARGVRPMTQADLIAAALEEEERNREALRDWVKREEERRELRRVGRKRVRGPRWTFISRTVGTLVEEVIPDTATPAQETKIQSLPPEQTRLQPDPSTAESTQLSDPKPAQPEPQINDTAGERIEEVPPSEPIPIATEKTAPGDLSGGPTVSQGDNQSAQAATVDVDNLSQAELPGPRLANIDSTTSAPTPAVNSSSLDGPSASILPSKTTLPSPVIKTPAPPVDLELSQQRFPQQYARNYLIMSQIPGGLPEEMGIILGTHVDWQDVKYISHRGRPINRRPTISPFSGKTAKYKHPDTGIPYCSIEEYKQIQALLDHRYVWSEDLGIWLGGEEDVPADGAAEIPGWREAVHGGWLGGKEITSQKIEPEPEPEVLLEEEDVMDVDVVPEDDPTPVETVKPKGKRQKKDIMKGKVKHGKSDKSVKQGTSASGKAKGTKAKAKAKTKIKQENWSLSSSSPPPSYCSTSYNHVHSL</sequence>
<feature type="compositionally biased region" description="Basic residues" evidence="2">
    <location>
        <begin position="636"/>
        <end position="647"/>
    </location>
</feature>
<feature type="domain" description="Vps72/YL1 C-terminal" evidence="3">
    <location>
        <begin position="485"/>
        <end position="514"/>
    </location>
</feature>
<reference evidence="4 5" key="1">
    <citation type="submission" date="2017-03" db="EMBL/GenBank/DDBJ databases">
        <title>Widespread Adenine N6-methylation of Active Genes in Fungi.</title>
        <authorList>
            <consortium name="DOE Joint Genome Institute"/>
            <person name="Mondo S.J."/>
            <person name="Dannebaum R.O."/>
            <person name="Kuo R.C."/>
            <person name="Louie K.B."/>
            <person name="Bewick A.J."/>
            <person name="Labutti K."/>
            <person name="Haridas S."/>
            <person name="Kuo A."/>
            <person name="Salamov A."/>
            <person name="Ahrendt S.R."/>
            <person name="Lau R."/>
            <person name="Bowen B.P."/>
            <person name="Lipzen A."/>
            <person name="Sullivan W."/>
            <person name="Andreopoulos W.B."/>
            <person name="Clum A."/>
            <person name="Lindquist E."/>
            <person name="Daum C."/>
            <person name="Northen T.R."/>
            <person name="Ramamoorthy G."/>
            <person name="Schmitz R.J."/>
            <person name="Gryganskyi A."/>
            <person name="Culley D."/>
            <person name="Magnuson J."/>
            <person name="James T.Y."/>
            <person name="O'Malley M.A."/>
            <person name="Stajich J.E."/>
            <person name="Spatafora J.W."/>
            <person name="Visel A."/>
            <person name="Grigoriev I.V."/>
        </authorList>
    </citation>
    <scope>NUCLEOTIDE SEQUENCE [LARGE SCALE GENOMIC DNA]</scope>
    <source>
        <strain evidence="4 5">NRRL Y-17943</strain>
    </source>
</reference>
<dbReference type="PANTHER" id="PTHR13275:SF4">
    <property type="entry name" value="VACUOLAR PROTEIN SORTING-ASSOCIATED PROTEIN 72 HOMOLOG"/>
    <property type="match status" value="1"/>
</dbReference>
<feature type="compositionally biased region" description="Acidic residues" evidence="2">
    <location>
        <begin position="33"/>
        <end position="48"/>
    </location>
</feature>
<dbReference type="InParanoid" id="A0A1Y1UQE5"/>
<accession>A0A1Y1UQE5</accession>
<protein>
    <submittedName>
        <fullName evidence="4">YL1 nuclear protein-domain-containing protein</fullName>
    </submittedName>
</protein>
<feature type="compositionally biased region" description="Acidic residues" evidence="2">
    <location>
        <begin position="59"/>
        <end position="75"/>
    </location>
</feature>
<evidence type="ECO:0000256" key="2">
    <source>
        <dbReference type="SAM" id="MobiDB-lite"/>
    </source>
</evidence>
<dbReference type="RefSeq" id="XP_021874046.1">
    <property type="nucleotide sequence ID" value="XM_022014881.1"/>
</dbReference>
<feature type="region of interest" description="Disordered" evidence="2">
    <location>
        <begin position="1"/>
        <end position="139"/>
    </location>
</feature>
<dbReference type="GeneID" id="33556689"/>
<dbReference type="Pfam" id="PF08265">
    <property type="entry name" value="YL1_C"/>
    <property type="match status" value="1"/>
</dbReference>
<feature type="region of interest" description="Disordered" evidence="2">
    <location>
        <begin position="272"/>
        <end position="364"/>
    </location>
</feature>
<feature type="compositionally biased region" description="Polar residues" evidence="2">
    <location>
        <begin position="1"/>
        <end position="11"/>
    </location>
</feature>
<evidence type="ECO:0000256" key="1">
    <source>
        <dbReference type="ARBA" id="ARBA00006832"/>
    </source>
</evidence>
<dbReference type="OrthoDB" id="78296at2759"/>
<proteinExistence type="inferred from homology"/>
<feature type="region of interest" description="Disordered" evidence="2">
    <location>
        <begin position="588"/>
        <end position="675"/>
    </location>
</feature>
<gene>
    <name evidence="4" type="ORF">BD324DRAFT_617105</name>
</gene>
<dbReference type="PANTHER" id="PTHR13275">
    <property type="entry name" value="YL-1 PROTEIN TRANSCRIPTION FACTOR-LIKE 1"/>
    <property type="match status" value="1"/>
</dbReference>
<organism evidence="4 5">
    <name type="scientific">Kockovaella imperatae</name>
    <dbReference type="NCBI Taxonomy" id="4999"/>
    <lineage>
        <taxon>Eukaryota</taxon>
        <taxon>Fungi</taxon>
        <taxon>Dikarya</taxon>
        <taxon>Basidiomycota</taxon>
        <taxon>Agaricomycotina</taxon>
        <taxon>Tremellomycetes</taxon>
        <taxon>Tremellales</taxon>
        <taxon>Cuniculitremaceae</taxon>
        <taxon>Kockovaella</taxon>
    </lineage>
</organism>
<keyword evidence="5" id="KW-1185">Reference proteome</keyword>
<evidence type="ECO:0000313" key="5">
    <source>
        <dbReference type="Proteomes" id="UP000193218"/>
    </source>
</evidence>
<feature type="region of interest" description="Disordered" evidence="2">
    <location>
        <begin position="377"/>
        <end position="418"/>
    </location>
</feature>
<feature type="compositionally biased region" description="Polar residues" evidence="2">
    <location>
        <begin position="384"/>
        <end position="415"/>
    </location>
</feature>
<feature type="compositionally biased region" description="Low complexity" evidence="2">
    <location>
        <begin position="113"/>
        <end position="123"/>
    </location>
</feature>
<dbReference type="Pfam" id="PF05764">
    <property type="entry name" value="YL1"/>
    <property type="match status" value="1"/>
</dbReference>
<feature type="compositionally biased region" description="Basic and acidic residues" evidence="2">
    <location>
        <begin position="609"/>
        <end position="625"/>
    </location>
</feature>
<dbReference type="Proteomes" id="UP000193218">
    <property type="component" value="Unassembled WGS sequence"/>
</dbReference>
<feature type="compositionally biased region" description="Polar residues" evidence="2">
    <location>
        <begin position="351"/>
        <end position="363"/>
    </location>
</feature>
<dbReference type="SMART" id="SM00993">
    <property type="entry name" value="YL1_C"/>
    <property type="match status" value="1"/>
</dbReference>
<comment type="similarity">
    <text evidence="1">Belongs to the VPS72/YL1 family.</text>
</comment>